<dbReference type="GeneID" id="80820678"/>
<dbReference type="InterPro" id="IPR036663">
    <property type="entry name" value="Fumarylacetoacetase_C_sf"/>
</dbReference>
<dbReference type="GO" id="GO:0003824">
    <property type="term" value="F:catalytic activity"/>
    <property type="evidence" value="ECO:0007669"/>
    <property type="project" value="InterPro"/>
</dbReference>
<evidence type="ECO:0000313" key="3">
    <source>
        <dbReference type="Proteomes" id="UP000182932"/>
    </source>
</evidence>
<keyword evidence="3" id="KW-1185">Reference proteome</keyword>
<dbReference type="PANTHER" id="PTHR43211">
    <property type="entry name" value="FUMARYLACETOACETATE HYDROLASE"/>
    <property type="match status" value="1"/>
</dbReference>
<protein>
    <submittedName>
        <fullName evidence="2">2-keto-4-pentenoate hydratase/2-oxohepta-3-ene-1,7-dioic acid hydratase (Catechol pathway)</fullName>
    </submittedName>
</protein>
<dbReference type="InterPro" id="IPR011234">
    <property type="entry name" value="Fumarylacetoacetase-like_C"/>
</dbReference>
<dbReference type="SUPFAM" id="SSF56529">
    <property type="entry name" value="FAH"/>
    <property type="match status" value="1"/>
</dbReference>
<dbReference type="AlphaFoldDB" id="A0A975WEH5"/>
<accession>A0A975WEH5</accession>
<sequence>MKLVTFEIASPVGRVERIGALTDAGIVDLNLACAAQLAASGDTGRPFEIADALLPPEMIGFLAGGALSRRAADEALDFVAEGTRTGPDGAQLLYAEDAVRLLAPVPRPNSIRDTLSFEGHMINFERRTGKKTPPRWYEAPIYYKGNPMSVIGPEEEVPWPDYTEKLDYELEFGIYIGKEGVNISEEEAPAHIGGYTIFNDISARDVIPGEVQMFLGPAKGKDMDRGNIMGPCLVTPDELDAGNLEMMARINGEEWSRSNSTDMYHSFARIIAYISRHETLYPGDFIGSGTVANGCGDEMERWIKPGDVVELEVEGIGILRNRIAEKKG</sequence>
<feature type="domain" description="Fumarylacetoacetase-like C-terminal" evidence="1">
    <location>
        <begin position="115"/>
        <end position="323"/>
    </location>
</feature>
<dbReference type="Gene3D" id="3.90.850.10">
    <property type="entry name" value="Fumarylacetoacetase-like, C-terminal domain"/>
    <property type="match status" value="1"/>
</dbReference>
<dbReference type="EMBL" id="FNYY01000024">
    <property type="protein sequence ID" value="SEK07485.1"/>
    <property type="molecule type" value="Genomic_DNA"/>
</dbReference>
<reference evidence="2 3" key="1">
    <citation type="submission" date="2016-10" db="EMBL/GenBank/DDBJ databases">
        <authorList>
            <person name="Varghese N."/>
            <person name="Submissions S."/>
        </authorList>
    </citation>
    <scope>NUCLEOTIDE SEQUENCE [LARGE SCALE GENOMIC DNA]</scope>
    <source>
        <strain evidence="2 3">FF3</strain>
    </source>
</reference>
<dbReference type="RefSeq" id="WP_074839457.1">
    <property type="nucleotide sequence ID" value="NZ_CATLQZ010000033.1"/>
</dbReference>
<comment type="caution">
    <text evidence="2">The sequence shown here is derived from an EMBL/GenBank/DDBJ whole genome shotgun (WGS) entry which is preliminary data.</text>
</comment>
<dbReference type="Pfam" id="PF01557">
    <property type="entry name" value="FAA_hydrolase"/>
    <property type="match status" value="1"/>
</dbReference>
<name>A0A975WEH5_9RHOB</name>
<organism evidence="2 3">
    <name type="scientific">Marinovum algicola</name>
    <dbReference type="NCBI Taxonomy" id="42444"/>
    <lineage>
        <taxon>Bacteria</taxon>
        <taxon>Pseudomonadati</taxon>
        <taxon>Pseudomonadota</taxon>
        <taxon>Alphaproteobacteria</taxon>
        <taxon>Rhodobacterales</taxon>
        <taxon>Roseobacteraceae</taxon>
        <taxon>Marinovum</taxon>
    </lineage>
</organism>
<gene>
    <name evidence="2" type="ORF">SAMN04487940_12461</name>
</gene>
<dbReference type="PANTHER" id="PTHR43211:SF1">
    <property type="entry name" value="BLL6422 PROTEIN"/>
    <property type="match status" value="1"/>
</dbReference>
<proteinExistence type="predicted"/>
<evidence type="ECO:0000259" key="1">
    <source>
        <dbReference type="Pfam" id="PF01557"/>
    </source>
</evidence>
<evidence type="ECO:0000313" key="2">
    <source>
        <dbReference type="EMBL" id="SEK07485.1"/>
    </source>
</evidence>
<dbReference type="Proteomes" id="UP000182932">
    <property type="component" value="Unassembled WGS sequence"/>
</dbReference>